<feature type="compositionally biased region" description="Polar residues" evidence="2">
    <location>
        <begin position="281"/>
        <end position="297"/>
    </location>
</feature>
<feature type="region of interest" description="Disordered" evidence="2">
    <location>
        <begin position="509"/>
        <end position="542"/>
    </location>
</feature>
<feature type="region of interest" description="Disordered" evidence="2">
    <location>
        <begin position="379"/>
        <end position="435"/>
    </location>
</feature>
<accession>A0A1V6UN53</accession>
<feature type="compositionally biased region" description="Pro residues" evidence="2">
    <location>
        <begin position="531"/>
        <end position="541"/>
    </location>
</feature>
<feature type="region of interest" description="Disordered" evidence="2">
    <location>
        <begin position="197"/>
        <end position="226"/>
    </location>
</feature>
<dbReference type="AlphaFoldDB" id="A0A1V6UN53"/>
<organism evidence="3 4">
    <name type="scientific">Penicillium coprophilum</name>
    <dbReference type="NCBI Taxonomy" id="36646"/>
    <lineage>
        <taxon>Eukaryota</taxon>
        <taxon>Fungi</taxon>
        <taxon>Dikarya</taxon>
        <taxon>Ascomycota</taxon>
        <taxon>Pezizomycotina</taxon>
        <taxon>Eurotiomycetes</taxon>
        <taxon>Eurotiomycetidae</taxon>
        <taxon>Eurotiales</taxon>
        <taxon>Aspergillaceae</taxon>
        <taxon>Penicillium</taxon>
    </lineage>
</organism>
<gene>
    <name evidence="3" type="ORF">PENCOP_c006G08707</name>
</gene>
<feature type="compositionally biased region" description="Acidic residues" evidence="2">
    <location>
        <begin position="245"/>
        <end position="272"/>
    </location>
</feature>
<dbReference type="EMBL" id="MDDG01000006">
    <property type="protein sequence ID" value="OQE39831.1"/>
    <property type="molecule type" value="Genomic_DNA"/>
</dbReference>
<protein>
    <submittedName>
        <fullName evidence="3">Uncharacterized protein</fullName>
    </submittedName>
</protein>
<feature type="region of interest" description="Disordered" evidence="2">
    <location>
        <begin position="238"/>
        <end position="308"/>
    </location>
</feature>
<evidence type="ECO:0000256" key="1">
    <source>
        <dbReference type="SAM" id="Coils"/>
    </source>
</evidence>
<reference evidence="4" key="1">
    <citation type="journal article" date="2017" name="Nat. Microbiol.">
        <title>Global analysis of biosynthetic gene clusters reveals vast potential of secondary metabolite production in Penicillium species.</title>
        <authorList>
            <person name="Nielsen J.C."/>
            <person name="Grijseels S."/>
            <person name="Prigent S."/>
            <person name="Ji B."/>
            <person name="Dainat J."/>
            <person name="Nielsen K.F."/>
            <person name="Frisvad J.C."/>
            <person name="Workman M."/>
            <person name="Nielsen J."/>
        </authorList>
    </citation>
    <scope>NUCLEOTIDE SEQUENCE [LARGE SCALE GENOMIC DNA]</scope>
    <source>
        <strain evidence="4">IBT 31321</strain>
    </source>
</reference>
<keyword evidence="4" id="KW-1185">Reference proteome</keyword>
<feature type="compositionally biased region" description="Polar residues" evidence="2">
    <location>
        <begin position="512"/>
        <end position="530"/>
    </location>
</feature>
<keyword evidence="1" id="KW-0175">Coiled coil</keyword>
<sequence length="582" mass="65103">MDSPEYFISWGSETYVPLQRFKDLQSSRHDLIRYYVEVLERAETFTQHFSNQPLKSYDMERSLRKNMGCDPPCLDNDVNSTSICWLDIVRHGIFQEQSDGCYNCSIQGKVFAHDQQLHHRVEFCRTHVPHISDSETSNEEVEREVESTQEILTDISDELSDVSRCSYFPPPRASGYLTRTDTKGLESLERAMKIRLRELESRQSPAMISRTPSSSSSSSSGPQMILDDDHDRAVAMGLNNSAEDSSGDDTEDDDTKEDDMEDDDTDDEGPEGEDPKDQVTEGDNLSHYNRQQGSNSFGTGGNMAPDDGTVVSLNPLSLRTPYSVSLIAGNENINSADHVFLPEDTENAVSLNLMTSNGLSSISSPTEDQNEVPVDTVSLQEDPQVDTHVPPPESLTHEGSNTLIQSERPAPRAVKRRKFKNVSKTQKKPKSSRISSYEERSIAIAWMKDWMEAHSGEKWSQVAIAREYGMKFGGNRSYNTLKTWMDESENPQPKSQIVVLKIPTPYLRETFPNDSSSQSTPGPSNGNTDAPPSPQYGPSPRPQNWCDSCNATLASCFPVKIESGLPNVLDWEDEGVFQTVLR</sequence>
<proteinExistence type="predicted"/>
<feature type="compositionally biased region" description="Polar residues" evidence="2">
    <location>
        <begin position="202"/>
        <end position="212"/>
    </location>
</feature>
<evidence type="ECO:0000256" key="2">
    <source>
        <dbReference type="SAM" id="MobiDB-lite"/>
    </source>
</evidence>
<dbReference type="Proteomes" id="UP000191500">
    <property type="component" value="Unassembled WGS sequence"/>
</dbReference>
<comment type="caution">
    <text evidence="3">The sequence shown here is derived from an EMBL/GenBank/DDBJ whole genome shotgun (WGS) entry which is preliminary data.</text>
</comment>
<name>A0A1V6UN53_9EURO</name>
<evidence type="ECO:0000313" key="4">
    <source>
        <dbReference type="Proteomes" id="UP000191500"/>
    </source>
</evidence>
<feature type="coiled-coil region" evidence="1">
    <location>
        <begin position="131"/>
        <end position="158"/>
    </location>
</feature>
<evidence type="ECO:0000313" key="3">
    <source>
        <dbReference type="EMBL" id="OQE39831.1"/>
    </source>
</evidence>
<feature type="compositionally biased region" description="Basic residues" evidence="2">
    <location>
        <begin position="413"/>
        <end position="431"/>
    </location>
</feature>